<dbReference type="InterPro" id="IPR000816">
    <property type="entry name" value="Peptidase_C15"/>
</dbReference>
<comment type="caution">
    <text evidence="8">The sequence shown here is derived from an EMBL/GenBank/DDBJ whole genome shotgun (WGS) entry which is preliminary data.</text>
</comment>
<keyword evidence="5" id="KW-0788">Thiol protease</keyword>
<gene>
    <name evidence="8" type="ORF">H9623_09080</name>
</gene>
<comment type="catalytic activity">
    <reaction evidence="6">
        <text>Release of an N-terminal pyroglutamyl group from a polypeptide, the second amino acid generally not being Pro.</text>
        <dbReference type="EC" id="3.4.19.3"/>
    </reaction>
</comment>
<dbReference type="EMBL" id="JACSPN010000009">
    <property type="protein sequence ID" value="MBE7700455.1"/>
    <property type="molecule type" value="Genomic_DNA"/>
</dbReference>
<reference evidence="8 9" key="1">
    <citation type="submission" date="2020-08" db="EMBL/GenBank/DDBJ databases">
        <title>A Genomic Blueprint of the Chicken Gut Microbiome.</title>
        <authorList>
            <person name="Gilroy R."/>
            <person name="Ravi A."/>
            <person name="Getino M."/>
            <person name="Pursley I."/>
            <person name="Horton D.L."/>
            <person name="Alikhan N.-F."/>
            <person name="Baker D."/>
            <person name="Gharbi K."/>
            <person name="Hall N."/>
            <person name="Watson M."/>
            <person name="Adriaenssens E.M."/>
            <person name="Foster-Nyarko E."/>
            <person name="Jarju S."/>
            <person name="Secka A."/>
            <person name="Antonio M."/>
            <person name="Oren A."/>
            <person name="Chaudhuri R."/>
            <person name="La Ragione R.M."/>
            <person name="Hildebrand F."/>
            <person name="Pallen M.J."/>
        </authorList>
    </citation>
    <scope>NUCLEOTIDE SEQUENCE [LARGE SCALE GENOMIC DNA]</scope>
    <source>
        <strain evidence="8 9">Sa1BUA8</strain>
    </source>
</reference>
<dbReference type="EC" id="3.4.19.3" evidence="6"/>
<sequence>MTVLLSGFEPFDGAATNASWQAVRALRDTWHGDERLVAVELPCTFAGAWPALRAAVEEHRPRVVVAVGLAAGTSALRLERVAINVVDARIPDNAGEAPVDVPVVEGGPVGYLTTLPLKPVLVAVREAGVPVAVSSTAGTYVCNATFYDLMRWADGRDGVRAGFVHVPEVSATGAPGSQGPDGASLPLAAVVEGLRVVVETALADLDAEPARGDGRPAHVAPLAVSGGTEH</sequence>
<name>A0A9D5U8Y1_9CELL</name>
<evidence type="ECO:0000256" key="3">
    <source>
        <dbReference type="ARBA" id="ARBA00022670"/>
    </source>
</evidence>
<dbReference type="Pfam" id="PF01470">
    <property type="entry name" value="Peptidase_C15"/>
    <property type="match status" value="1"/>
</dbReference>
<evidence type="ECO:0000256" key="6">
    <source>
        <dbReference type="PROSITE-ProRule" id="PRU10077"/>
    </source>
</evidence>
<dbReference type="SUPFAM" id="SSF53182">
    <property type="entry name" value="Pyrrolidone carboxyl peptidase (pyroglutamate aminopeptidase)"/>
    <property type="match status" value="1"/>
</dbReference>
<keyword evidence="3" id="KW-0645">Protease</keyword>
<dbReference type="GO" id="GO:0005829">
    <property type="term" value="C:cytosol"/>
    <property type="evidence" value="ECO:0007669"/>
    <property type="project" value="InterPro"/>
</dbReference>
<evidence type="ECO:0000256" key="2">
    <source>
        <dbReference type="ARBA" id="ARBA00022490"/>
    </source>
</evidence>
<evidence type="ECO:0000256" key="4">
    <source>
        <dbReference type="ARBA" id="ARBA00022801"/>
    </source>
</evidence>
<dbReference type="PRINTS" id="PR00706">
    <property type="entry name" value="PYROGLUPTASE"/>
</dbReference>
<keyword evidence="4 8" id="KW-0378">Hydrolase</keyword>
<dbReference type="Proteomes" id="UP000822993">
    <property type="component" value="Unassembled WGS sequence"/>
</dbReference>
<evidence type="ECO:0000256" key="7">
    <source>
        <dbReference type="SAM" id="MobiDB-lite"/>
    </source>
</evidence>
<feature type="region of interest" description="Disordered" evidence="7">
    <location>
        <begin position="208"/>
        <end position="230"/>
    </location>
</feature>
<dbReference type="InterPro" id="IPR016125">
    <property type="entry name" value="Peptidase_C15-like"/>
</dbReference>
<dbReference type="PIRSF" id="PIRSF015592">
    <property type="entry name" value="Prld-crbxl_pptds"/>
    <property type="match status" value="1"/>
</dbReference>
<dbReference type="PROSITE" id="PS01334">
    <property type="entry name" value="PYRASE_CYS"/>
    <property type="match status" value="1"/>
</dbReference>
<keyword evidence="9" id="KW-1185">Reference proteome</keyword>
<comment type="similarity">
    <text evidence="1">Belongs to the peptidase C15 family.</text>
</comment>
<evidence type="ECO:0000313" key="8">
    <source>
        <dbReference type="EMBL" id="MBE7700455.1"/>
    </source>
</evidence>
<evidence type="ECO:0000256" key="5">
    <source>
        <dbReference type="ARBA" id="ARBA00022807"/>
    </source>
</evidence>
<dbReference type="InterPro" id="IPR036440">
    <property type="entry name" value="Peptidase_C15-like_sf"/>
</dbReference>
<evidence type="ECO:0000313" key="9">
    <source>
        <dbReference type="Proteomes" id="UP000822993"/>
    </source>
</evidence>
<dbReference type="GO" id="GO:0006508">
    <property type="term" value="P:proteolysis"/>
    <property type="evidence" value="ECO:0007669"/>
    <property type="project" value="UniProtKB-KW"/>
</dbReference>
<evidence type="ECO:0000256" key="1">
    <source>
        <dbReference type="ARBA" id="ARBA00006641"/>
    </source>
</evidence>
<organism evidence="8 9">
    <name type="scientific">Oerskovia douganii</name>
    <dbReference type="NCBI Taxonomy" id="2762210"/>
    <lineage>
        <taxon>Bacteria</taxon>
        <taxon>Bacillati</taxon>
        <taxon>Actinomycetota</taxon>
        <taxon>Actinomycetes</taxon>
        <taxon>Micrococcales</taxon>
        <taxon>Cellulomonadaceae</taxon>
        <taxon>Oerskovia</taxon>
    </lineage>
</organism>
<dbReference type="NCBIfam" id="NF009676">
    <property type="entry name" value="PRK13197.1"/>
    <property type="match status" value="1"/>
</dbReference>
<dbReference type="CDD" id="cd00501">
    <property type="entry name" value="Peptidase_C15"/>
    <property type="match status" value="1"/>
</dbReference>
<keyword evidence="2" id="KW-0963">Cytoplasm</keyword>
<dbReference type="Gene3D" id="3.40.630.20">
    <property type="entry name" value="Peptidase C15, pyroglutamyl peptidase I-like"/>
    <property type="match status" value="1"/>
</dbReference>
<dbReference type="GO" id="GO:0016920">
    <property type="term" value="F:pyroglutamyl-peptidase activity"/>
    <property type="evidence" value="ECO:0007669"/>
    <property type="project" value="UniProtKB-EC"/>
</dbReference>
<proteinExistence type="inferred from homology"/>
<dbReference type="AlphaFoldDB" id="A0A9D5U8Y1"/>
<dbReference type="RefSeq" id="WP_193719730.1">
    <property type="nucleotide sequence ID" value="NZ_JACSPN010000009.1"/>
</dbReference>
<dbReference type="PANTHER" id="PTHR23402">
    <property type="entry name" value="PROTEASE FAMILY C15 PYROGLUTAMYL-PEPTIDASE I-RELATED"/>
    <property type="match status" value="1"/>
</dbReference>
<dbReference type="PANTHER" id="PTHR23402:SF1">
    <property type="entry name" value="PYROGLUTAMYL-PEPTIDASE I"/>
    <property type="match status" value="1"/>
</dbReference>
<accession>A0A9D5U8Y1</accession>
<protein>
    <recommendedName>
        <fullName evidence="6">Pyroglutamyl-peptidase I</fullName>
        <ecNumber evidence="6">3.4.19.3</ecNumber>
    </recommendedName>
</protein>
<dbReference type="InterPro" id="IPR033694">
    <property type="entry name" value="PGPEP1_Cys_AS"/>
</dbReference>
<feature type="active site" evidence="6">
    <location>
        <position position="142"/>
    </location>
</feature>